<accession>A0AAJ8LN38</accession>
<keyword evidence="2" id="KW-1133">Transmembrane helix</keyword>
<dbReference type="KEGG" id="ksn:43586132"/>
<feature type="transmembrane region" description="Helical" evidence="2">
    <location>
        <begin position="58"/>
        <end position="81"/>
    </location>
</feature>
<dbReference type="Proteomes" id="UP000322225">
    <property type="component" value="Chromosome 13"/>
</dbReference>
<feature type="region of interest" description="Disordered" evidence="1">
    <location>
        <begin position="83"/>
        <end position="102"/>
    </location>
</feature>
<sequence length="299" mass="32739">MISSFHPVRLCLKATLVSALFVLGHVLLTSSAQASSTPASFAQTQAFTPLLPEALSSLSAHIFLTLLWLVFALLETAVVAVPGRSSSRSGSSSRGKSSSRDVGNINKMSFAEEGRVEGVDKVAIHSGYDGERQTEDEDEDDGTILCRTGVELVYGLVTMGYWIVYWPEVRVIIAFFSSLLAVEFAITSPNLKVSILLWLTSHHVSLCPPLPCPSRPTLRNPHPALIPLTYTIILTTITLLNLHLLLSILIYSTHYGPSAIFARSFWTGKTGWWLDLESAEPLDHTQTQTQAHTQSQCQC</sequence>
<feature type="transmembrane region" description="Helical" evidence="2">
    <location>
        <begin position="228"/>
        <end position="251"/>
    </location>
</feature>
<keyword evidence="2" id="KW-0812">Transmembrane</keyword>
<feature type="compositionally biased region" description="Low complexity" evidence="1">
    <location>
        <begin position="83"/>
        <end position="96"/>
    </location>
</feature>
<reference evidence="3" key="2">
    <citation type="submission" date="2024-01" db="EMBL/GenBank/DDBJ databases">
        <title>Comparative genomics of Cryptococcus and Kwoniella reveals pathogenesis evolution and contrasting modes of karyotype evolution via chromosome fusion or intercentromeric recombination.</title>
        <authorList>
            <person name="Coelho M.A."/>
            <person name="David-Palma M."/>
            <person name="Shea T."/>
            <person name="Bowers K."/>
            <person name="McGinley-Smith S."/>
            <person name="Mohammad A.W."/>
            <person name="Gnirke A."/>
            <person name="Yurkov A.M."/>
            <person name="Nowrousian M."/>
            <person name="Sun S."/>
            <person name="Cuomo C.A."/>
            <person name="Heitman J."/>
        </authorList>
    </citation>
    <scope>NUCLEOTIDE SEQUENCE</scope>
    <source>
        <strain evidence="3">CBS 12478</strain>
    </source>
</reference>
<reference evidence="3" key="1">
    <citation type="submission" date="2017-08" db="EMBL/GenBank/DDBJ databases">
        <authorList>
            <person name="Cuomo C."/>
            <person name="Billmyre B."/>
            <person name="Heitman J."/>
        </authorList>
    </citation>
    <scope>NUCLEOTIDE SEQUENCE</scope>
    <source>
        <strain evidence="3">CBS 12478</strain>
    </source>
</reference>
<dbReference type="EMBL" id="CP144063">
    <property type="protein sequence ID" value="WWD22423.1"/>
    <property type="molecule type" value="Genomic_DNA"/>
</dbReference>
<evidence type="ECO:0000256" key="1">
    <source>
        <dbReference type="SAM" id="MobiDB-lite"/>
    </source>
</evidence>
<gene>
    <name evidence="3" type="ORF">CI109_106914</name>
</gene>
<dbReference type="AlphaFoldDB" id="A0AAJ8LN38"/>
<keyword evidence="2" id="KW-0472">Membrane</keyword>
<evidence type="ECO:0000313" key="3">
    <source>
        <dbReference type="EMBL" id="WWD22423.1"/>
    </source>
</evidence>
<proteinExistence type="predicted"/>
<organism evidence="3 4">
    <name type="scientific">Kwoniella shandongensis</name>
    <dbReference type="NCBI Taxonomy" id="1734106"/>
    <lineage>
        <taxon>Eukaryota</taxon>
        <taxon>Fungi</taxon>
        <taxon>Dikarya</taxon>
        <taxon>Basidiomycota</taxon>
        <taxon>Agaricomycotina</taxon>
        <taxon>Tremellomycetes</taxon>
        <taxon>Tremellales</taxon>
        <taxon>Cryptococcaceae</taxon>
        <taxon>Kwoniella</taxon>
    </lineage>
</organism>
<keyword evidence="4" id="KW-1185">Reference proteome</keyword>
<evidence type="ECO:0000313" key="4">
    <source>
        <dbReference type="Proteomes" id="UP000322225"/>
    </source>
</evidence>
<protein>
    <submittedName>
        <fullName evidence="3">Uncharacterized protein</fullName>
    </submittedName>
</protein>
<dbReference type="RefSeq" id="XP_031863579.2">
    <property type="nucleotide sequence ID" value="XM_032002022.2"/>
</dbReference>
<dbReference type="GeneID" id="43586132"/>
<name>A0AAJ8LN38_9TREE</name>
<evidence type="ECO:0000256" key="2">
    <source>
        <dbReference type="SAM" id="Phobius"/>
    </source>
</evidence>